<comment type="similarity">
    <text evidence="2">Belongs to the YajC family.</text>
</comment>
<name>A0A0R1WBT4_9LACO</name>
<evidence type="ECO:0000256" key="2">
    <source>
        <dbReference type="ARBA" id="ARBA00006742"/>
    </source>
</evidence>
<dbReference type="AlphaFoldDB" id="A0A0R1WBT4"/>
<dbReference type="PANTHER" id="PTHR33909">
    <property type="entry name" value="SEC TRANSLOCON ACCESSORY COMPLEX SUBUNIT YAJC"/>
    <property type="match status" value="1"/>
</dbReference>
<dbReference type="eggNOG" id="COG1862">
    <property type="taxonomic scope" value="Bacteria"/>
</dbReference>
<evidence type="ECO:0000256" key="8">
    <source>
        <dbReference type="ARBA" id="ARBA00023010"/>
    </source>
</evidence>
<keyword evidence="7 11" id="KW-1133">Transmembrane helix</keyword>
<feature type="compositionally biased region" description="Acidic residues" evidence="10">
    <location>
        <begin position="101"/>
        <end position="134"/>
    </location>
</feature>
<sequence>MNYSGIIVIVGMIAIMYFLMIRPQQRQRKQHQDMVSQLSKGDEVITIGRLHGVVDEVNSAKRTVTLDCEGIYLTFDLSAIASVVRPDANQPATTTPVAESESAEETSESADDFSEESADDAASDDAESKDEEAK</sequence>
<keyword evidence="8" id="KW-0811">Translocation</keyword>
<reference evidence="12 13" key="1">
    <citation type="journal article" date="2015" name="Genome Announc.">
        <title>Expanding the biotechnology potential of lactobacilli through comparative genomics of 213 strains and associated genera.</title>
        <authorList>
            <person name="Sun Z."/>
            <person name="Harris H.M."/>
            <person name="McCann A."/>
            <person name="Guo C."/>
            <person name="Argimon S."/>
            <person name="Zhang W."/>
            <person name="Yang X."/>
            <person name="Jeffery I.B."/>
            <person name="Cooney J.C."/>
            <person name="Kagawa T.F."/>
            <person name="Liu W."/>
            <person name="Song Y."/>
            <person name="Salvetti E."/>
            <person name="Wrobel A."/>
            <person name="Rasinkangas P."/>
            <person name="Parkhill J."/>
            <person name="Rea M.C."/>
            <person name="O'Sullivan O."/>
            <person name="Ritari J."/>
            <person name="Douillard F.P."/>
            <person name="Paul Ross R."/>
            <person name="Yang R."/>
            <person name="Briner A.E."/>
            <person name="Felis G.E."/>
            <person name="de Vos W.M."/>
            <person name="Barrangou R."/>
            <person name="Klaenhammer T.R."/>
            <person name="Caufield P.W."/>
            <person name="Cui Y."/>
            <person name="Zhang H."/>
            <person name="O'Toole P.W."/>
        </authorList>
    </citation>
    <scope>NUCLEOTIDE SEQUENCE [LARGE SCALE GENOMIC DNA]</scope>
    <source>
        <strain evidence="12 13">DSM 5007</strain>
    </source>
</reference>
<evidence type="ECO:0000256" key="7">
    <source>
        <dbReference type="ARBA" id="ARBA00022989"/>
    </source>
</evidence>
<comment type="subcellular location">
    <subcellularLocation>
        <location evidence="1">Cell membrane</location>
        <topology evidence="1">Single-pass membrane protein</topology>
    </subcellularLocation>
</comment>
<dbReference type="Proteomes" id="UP000051820">
    <property type="component" value="Unassembled WGS sequence"/>
</dbReference>
<evidence type="ECO:0000313" key="12">
    <source>
        <dbReference type="EMBL" id="KRM13460.1"/>
    </source>
</evidence>
<dbReference type="EMBL" id="AZGF01000001">
    <property type="protein sequence ID" value="KRM13460.1"/>
    <property type="molecule type" value="Genomic_DNA"/>
</dbReference>
<dbReference type="GO" id="GO:0015031">
    <property type="term" value="P:protein transport"/>
    <property type="evidence" value="ECO:0007669"/>
    <property type="project" value="UniProtKB-KW"/>
</dbReference>
<evidence type="ECO:0000256" key="9">
    <source>
        <dbReference type="ARBA" id="ARBA00023136"/>
    </source>
</evidence>
<keyword evidence="5 11" id="KW-0812">Transmembrane</keyword>
<evidence type="ECO:0000256" key="10">
    <source>
        <dbReference type="SAM" id="MobiDB-lite"/>
    </source>
</evidence>
<proteinExistence type="inferred from homology"/>
<feature type="transmembrane region" description="Helical" evidence="11">
    <location>
        <begin position="6"/>
        <end position="22"/>
    </location>
</feature>
<dbReference type="NCBIfam" id="TIGR00739">
    <property type="entry name" value="yajC"/>
    <property type="match status" value="1"/>
</dbReference>
<gene>
    <name evidence="12" type="ORF">FD16_GL000027</name>
</gene>
<dbReference type="PANTHER" id="PTHR33909:SF1">
    <property type="entry name" value="SEC TRANSLOCON ACCESSORY COMPLEX SUBUNIT YAJC"/>
    <property type="match status" value="1"/>
</dbReference>
<protein>
    <submittedName>
        <fullName evidence="12">Preprotein translocase subunit YajC</fullName>
    </submittedName>
</protein>
<dbReference type="RefSeq" id="WP_010622781.1">
    <property type="nucleotide sequence ID" value="NZ_AZGF01000001.1"/>
</dbReference>
<evidence type="ECO:0000313" key="13">
    <source>
        <dbReference type="Proteomes" id="UP000051820"/>
    </source>
</evidence>
<dbReference type="OrthoDB" id="9800132at2"/>
<evidence type="ECO:0000256" key="6">
    <source>
        <dbReference type="ARBA" id="ARBA00022927"/>
    </source>
</evidence>
<dbReference type="PRINTS" id="PR01853">
    <property type="entry name" value="YAJCTRNLCASE"/>
</dbReference>
<evidence type="ECO:0000256" key="1">
    <source>
        <dbReference type="ARBA" id="ARBA00004162"/>
    </source>
</evidence>
<dbReference type="InterPro" id="IPR003849">
    <property type="entry name" value="Preprotein_translocase_YajC"/>
</dbReference>
<evidence type="ECO:0000256" key="5">
    <source>
        <dbReference type="ARBA" id="ARBA00022692"/>
    </source>
</evidence>
<evidence type="ECO:0000256" key="4">
    <source>
        <dbReference type="ARBA" id="ARBA00022475"/>
    </source>
</evidence>
<feature type="region of interest" description="Disordered" evidence="10">
    <location>
        <begin position="85"/>
        <end position="134"/>
    </location>
</feature>
<keyword evidence="13" id="KW-1185">Reference proteome</keyword>
<keyword evidence="9 11" id="KW-0472">Membrane</keyword>
<evidence type="ECO:0000256" key="11">
    <source>
        <dbReference type="SAM" id="Phobius"/>
    </source>
</evidence>
<dbReference type="PATRIC" id="fig|1423807.3.peg.27"/>
<keyword evidence="4" id="KW-1003">Cell membrane</keyword>
<dbReference type="STRING" id="1423807.FD16_GL000027"/>
<dbReference type="GO" id="GO:0005886">
    <property type="term" value="C:plasma membrane"/>
    <property type="evidence" value="ECO:0007669"/>
    <property type="project" value="UniProtKB-SubCell"/>
</dbReference>
<accession>A0A0R1WBT4</accession>
<keyword evidence="6" id="KW-0653">Protein transport</keyword>
<evidence type="ECO:0000256" key="3">
    <source>
        <dbReference type="ARBA" id="ARBA00022448"/>
    </source>
</evidence>
<dbReference type="Pfam" id="PF02699">
    <property type="entry name" value="YajC"/>
    <property type="match status" value="1"/>
</dbReference>
<dbReference type="SMART" id="SM01323">
    <property type="entry name" value="YajC"/>
    <property type="match status" value="1"/>
</dbReference>
<organism evidence="12 13">
    <name type="scientific">Paucilactobacillus suebicus DSM 5007 = KCTC 3549</name>
    <dbReference type="NCBI Taxonomy" id="1423807"/>
    <lineage>
        <taxon>Bacteria</taxon>
        <taxon>Bacillati</taxon>
        <taxon>Bacillota</taxon>
        <taxon>Bacilli</taxon>
        <taxon>Lactobacillales</taxon>
        <taxon>Lactobacillaceae</taxon>
        <taxon>Paucilactobacillus</taxon>
    </lineage>
</organism>
<keyword evidence="3" id="KW-0813">Transport</keyword>
<comment type="caution">
    <text evidence="12">The sequence shown here is derived from an EMBL/GenBank/DDBJ whole genome shotgun (WGS) entry which is preliminary data.</text>
</comment>